<feature type="domain" description="Putative plant transposon protein" evidence="2">
    <location>
        <begin position="116"/>
        <end position="228"/>
    </location>
</feature>
<dbReference type="EMBL" id="JACXVP010000010">
    <property type="protein sequence ID" value="KAG5580181.1"/>
    <property type="molecule type" value="Genomic_DNA"/>
</dbReference>
<reference evidence="3 4" key="1">
    <citation type="submission" date="2020-09" db="EMBL/GenBank/DDBJ databases">
        <title>De no assembly of potato wild relative species, Solanum commersonii.</title>
        <authorList>
            <person name="Cho K."/>
        </authorList>
    </citation>
    <scope>NUCLEOTIDE SEQUENCE [LARGE SCALE GENOMIC DNA]</scope>
    <source>
        <strain evidence="3">LZ3.2</strain>
        <tissue evidence="3">Leaf</tissue>
    </source>
</reference>
<organism evidence="3 4">
    <name type="scientific">Solanum commersonii</name>
    <name type="common">Commerson's wild potato</name>
    <name type="synonym">Commerson's nightshade</name>
    <dbReference type="NCBI Taxonomy" id="4109"/>
    <lineage>
        <taxon>Eukaryota</taxon>
        <taxon>Viridiplantae</taxon>
        <taxon>Streptophyta</taxon>
        <taxon>Embryophyta</taxon>
        <taxon>Tracheophyta</taxon>
        <taxon>Spermatophyta</taxon>
        <taxon>Magnoliopsida</taxon>
        <taxon>eudicotyledons</taxon>
        <taxon>Gunneridae</taxon>
        <taxon>Pentapetalae</taxon>
        <taxon>asterids</taxon>
        <taxon>lamiids</taxon>
        <taxon>Solanales</taxon>
        <taxon>Solanaceae</taxon>
        <taxon>Solanoideae</taxon>
        <taxon>Solaneae</taxon>
        <taxon>Solanum</taxon>
    </lineage>
</organism>
<dbReference type="Pfam" id="PF20167">
    <property type="entry name" value="Transposase_32"/>
    <property type="match status" value="1"/>
</dbReference>
<feature type="region of interest" description="Disordered" evidence="1">
    <location>
        <begin position="1"/>
        <end position="41"/>
    </location>
</feature>
<keyword evidence="4" id="KW-1185">Reference proteome</keyword>
<gene>
    <name evidence="3" type="ORF">H5410_050808</name>
</gene>
<dbReference type="AlphaFoldDB" id="A0A9J5WY59"/>
<evidence type="ECO:0000259" key="2">
    <source>
        <dbReference type="Pfam" id="PF20167"/>
    </source>
</evidence>
<feature type="compositionally biased region" description="Polar residues" evidence="1">
    <location>
        <begin position="31"/>
        <end position="41"/>
    </location>
</feature>
<evidence type="ECO:0000256" key="1">
    <source>
        <dbReference type="SAM" id="MobiDB-lite"/>
    </source>
</evidence>
<sequence>MDASNHVKFKKIRKRNSHIRPEETAKERKCTTGTSGPKGQTRQFGLKAVSKEGKAWYKKYTKAAYFSDVCIDRDSLARDFSQILRQMRELGMDFTFAEPEECNLHMDTDPLVLTSLNVRPPYQAICHMLCGLQSMTQWTKHSEKRYHTSLSYAHMLRETRVWLKVVMNCLIPGLYYTDITHDRVCLVYALLTGMELNIGAIIKSFMWKARDHKGHKYAFGGLITKMCHG</sequence>
<protein>
    <recommendedName>
        <fullName evidence="2">Putative plant transposon protein domain-containing protein</fullName>
    </recommendedName>
</protein>
<proteinExistence type="predicted"/>
<feature type="compositionally biased region" description="Basic residues" evidence="1">
    <location>
        <begin position="7"/>
        <end position="18"/>
    </location>
</feature>
<evidence type="ECO:0000313" key="4">
    <source>
        <dbReference type="Proteomes" id="UP000824120"/>
    </source>
</evidence>
<dbReference type="InterPro" id="IPR046796">
    <property type="entry name" value="Transposase_32_dom"/>
</dbReference>
<evidence type="ECO:0000313" key="3">
    <source>
        <dbReference type="EMBL" id="KAG5580181.1"/>
    </source>
</evidence>
<dbReference type="Proteomes" id="UP000824120">
    <property type="component" value="Chromosome 10"/>
</dbReference>
<comment type="caution">
    <text evidence="3">The sequence shown here is derived from an EMBL/GenBank/DDBJ whole genome shotgun (WGS) entry which is preliminary data.</text>
</comment>
<name>A0A9J5WY59_SOLCO</name>
<accession>A0A9J5WY59</accession>
<feature type="compositionally biased region" description="Basic and acidic residues" evidence="1">
    <location>
        <begin position="19"/>
        <end position="30"/>
    </location>
</feature>